<gene>
    <name evidence="2" type="ORF">U9M48_020611</name>
</gene>
<organism evidence="2 3">
    <name type="scientific">Paspalum notatum var. saurae</name>
    <dbReference type="NCBI Taxonomy" id="547442"/>
    <lineage>
        <taxon>Eukaryota</taxon>
        <taxon>Viridiplantae</taxon>
        <taxon>Streptophyta</taxon>
        <taxon>Embryophyta</taxon>
        <taxon>Tracheophyta</taxon>
        <taxon>Spermatophyta</taxon>
        <taxon>Magnoliopsida</taxon>
        <taxon>Liliopsida</taxon>
        <taxon>Poales</taxon>
        <taxon>Poaceae</taxon>
        <taxon>PACMAD clade</taxon>
        <taxon>Panicoideae</taxon>
        <taxon>Andropogonodae</taxon>
        <taxon>Paspaleae</taxon>
        <taxon>Paspalinae</taxon>
        <taxon>Paspalum</taxon>
    </lineage>
</organism>
<evidence type="ECO:0000313" key="3">
    <source>
        <dbReference type="Proteomes" id="UP001341281"/>
    </source>
</evidence>
<feature type="region of interest" description="Disordered" evidence="1">
    <location>
        <begin position="51"/>
        <end position="78"/>
    </location>
</feature>
<evidence type="ECO:0000313" key="2">
    <source>
        <dbReference type="EMBL" id="WVZ72098.1"/>
    </source>
</evidence>
<dbReference type="Proteomes" id="UP001341281">
    <property type="component" value="Chromosome 04"/>
</dbReference>
<feature type="region of interest" description="Disordered" evidence="1">
    <location>
        <begin position="1"/>
        <end position="29"/>
    </location>
</feature>
<dbReference type="EMBL" id="CP144748">
    <property type="protein sequence ID" value="WVZ72098.1"/>
    <property type="molecule type" value="Genomic_DNA"/>
</dbReference>
<protein>
    <submittedName>
        <fullName evidence="2">Uncharacterized protein</fullName>
    </submittedName>
</protein>
<evidence type="ECO:0000256" key="1">
    <source>
        <dbReference type="SAM" id="MobiDB-lite"/>
    </source>
</evidence>
<dbReference type="AlphaFoldDB" id="A0AAQ3TEL8"/>
<reference evidence="2 3" key="1">
    <citation type="submission" date="2024-02" db="EMBL/GenBank/DDBJ databases">
        <title>High-quality chromosome-scale genome assembly of Pensacola bahiagrass (Paspalum notatum Flugge var. saurae).</title>
        <authorList>
            <person name="Vega J.M."/>
            <person name="Podio M."/>
            <person name="Orjuela J."/>
            <person name="Siena L.A."/>
            <person name="Pessino S.C."/>
            <person name="Combes M.C."/>
            <person name="Mariac C."/>
            <person name="Albertini E."/>
            <person name="Pupilli F."/>
            <person name="Ortiz J.P.A."/>
            <person name="Leblanc O."/>
        </authorList>
    </citation>
    <scope>NUCLEOTIDE SEQUENCE [LARGE SCALE GENOMIC DNA]</scope>
    <source>
        <strain evidence="2">R1</strain>
        <tissue evidence="2">Leaf</tissue>
    </source>
</reference>
<sequence length="135" mass="14535">MPMRPRGPRGFLHPGRWETTRSRGAGAGTRALTVAAPSSFLCWIDSFRPPPPAGRPGRSVASGQAAERDDSSVSARCRNPRRPHACTAHLGICQWTRQDSQVARAWGRHALPQAPTPPLLPKCPSPVTTHVGSFA</sequence>
<name>A0AAQ3TEL8_PASNO</name>
<accession>A0AAQ3TEL8</accession>
<proteinExistence type="predicted"/>
<keyword evidence="3" id="KW-1185">Reference proteome</keyword>